<comment type="catalytic activity">
    <reaction evidence="14">
        <text>L-histidyl-[translation elongation factor 2] + S-adenosyl-L-methionine = 2-[(3S)-amino-3-carboxypropyl]-L-histidyl-[translation elongation factor 2] + S-methyl-5'-thioadenosine + H(+)</text>
        <dbReference type="Rhea" id="RHEA:36783"/>
        <dbReference type="Rhea" id="RHEA-COMP:9748"/>
        <dbReference type="Rhea" id="RHEA-COMP:9749"/>
        <dbReference type="ChEBI" id="CHEBI:15378"/>
        <dbReference type="ChEBI" id="CHEBI:17509"/>
        <dbReference type="ChEBI" id="CHEBI:29979"/>
        <dbReference type="ChEBI" id="CHEBI:59789"/>
        <dbReference type="ChEBI" id="CHEBI:73995"/>
        <dbReference type="EC" id="2.5.1.108"/>
    </reaction>
</comment>
<dbReference type="Proteomes" id="UP000325113">
    <property type="component" value="Unassembled WGS sequence"/>
</dbReference>
<dbReference type="GO" id="GO:0090560">
    <property type="term" value="F:2-(3-amino-3-carboxypropyl)histidine synthase activity"/>
    <property type="evidence" value="ECO:0007669"/>
    <property type="project" value="UniProtKB-EC"/>
</dbReference>
<dbReference type="InterPro" id="IPR042263">
    <property type="entry name" value="DPH1/DPH2_1"/>
</dbReference>
<evidence type="ECO:0000313" key="17">
    <source>
        <dbReference type="EMBL" id="KAA0163795.1"/>
    </source>
</evidence>
<evidence type="ECO:0000256" key="6">
    <source>
        <dbReference type="ARBA" id="ARBA00022679"/>
    </source>
</evidence>
<dbReference type="InterPro" id="IPR016435">
    <property type="entry name" value="DPH1/DPH2"/>
</dbReference>
<organism evidence="16 20">
    <name type="scientific">Cafeteria roenbergensis</name>
    <name type="common">Marine flagellate</name>
    <dbReference type="NCBI Taxonomy" id="33653"/>
    <lineage>
        <taxon>Eukaryota</taxon>
        <taxon>Sar</taxon>
        <taxon>Stramenopiles</taxon>
        <taxon>Bigyra</taxon>
        <taxon>Opalozoa</taxon>
        <taxon>Bicosoecida</taxon>
        <taxon>Cafeteriaceae</taxon>
        <taxon>Cafeteria</taxon>
    </lineage>
</organism>
<feature type="compositionally biased region" description="Low complexity" evidence="15">
    <location>
        <begin position="474"/>
        <end position="490"/>
    </location>
</feature>
<proteinExistence type="inferred from homology"/>
<protein>
    <recommendedName>
        <fullName evidence="5">2-(3-amino-3-carboxypropyl)histidine synthase subunit 1</fullName>
        <ecNumber evidence="4">2.5.1.108</ecNumber>
    </recommendedName>
    <alternativeName>
        <fullName evidence="12">Diphthamide biosynthesis protein 1</fullName>
    </alternativeName>
    <alternativeName>
        <fullName evidence="13">Diphtheria toxin resistance protein 1</fullName>
    </alternativeName>
    <alternativeName>
        <fullName evidence="11">S-adenosyl-L-methionine:L-histidine 3-amino-3-carboxypropyltransferase 1</fullName>
    </alternativeName>
</protein>
<keyword evidence="20" id="KW-1185">Reference proteome</keyword>
<dbReference type="InterPro" id="IPR042265">
    <property type="entry name" value="DPH1/DPH2_3"/>
</dbReference>
<dbReference type="PANTHER" id="PTHR10762">
    <property type="entry name" value="DIPHTHAMIDE BIOSYNTHESIS PROTEIN"/>
    <property type="match status" value="1"/>
</dbReference>
<keyword evidence="8" id="KW-0479">Metal-binding</keyword>
<dbReference type="EMBL" id="VLTN01000006">
    <property type="protein sequence ID" value="KAA0155661.1"/>
    <property type="molecule type" value="Genomic_DNA"/>
</dbReference>
<dbReference type="Proteomes" id="UP000322899">
    <property type="component" value="Unassembled WGS sequence"/>
</dbReference>
<evidence type="ECO:0000256" key="15">
    <source>
        <dbReference type="SAM" id="MobiDB-lite"/>
    </source>
</evidence>
<dbReference type="Gene3D" id="3.40.50.11850">
    <property type="entry name" value="Diphthamide synthesis DPH1/DPH2 domain 2"/>
    <property type="match status" value="1"/>
</dbReference>
<evidence type="ECO:0000256" key="1">
    <source>
        <dbReference type="ARBA" id="ARBA00001966"/>
    </source>
</evidence>
<evidence type="ECO:0000313" key="21">
    <source>
        <dbReference type="Proteomes" id="UP000325113"/>
    </source>
</evidence>
<evidence type="ECO:0000256" key="9">
    <source>
        <dbReference type="ARBA" id="ARBA00023004"/>
    </source>
</evidence>
<evidence type="ECO:0000256" key="11">
    <source>
        <dbReference type="ARBA" id="ARBA00031690"/>
    </source>
</evidence>
<evidence type="ECO:0000256" key="2">
    <source>
        <dbReference type="ARBA" id="ARBA00005156"/>
    </source>
</evidence>
<dbReference type="FunFam" id="3.40.50.11840:FF:000001">
    <property type="entry name" value="2-(3-amino-3-carboxypropyl)histidine synthase subunit 1"/>
    <property type="match status" value="1"/>
</dbReference>
<evidence type="ECO:0000256" key="13">
    <source>
        <dbReference type="ARBA" id="ARBA00032789"/>
    </source>
</evidence>
<dbReference type="EMBL" id="VLTO01000021">
    <property type="protein sequence ID" value="KAA0174549.1"/>
    <property type="molecule type" value="Genomic_DNA"/>
</dbReference>
<evidence type="ECO:0000313" key="18">
    <source>
        <dbReference type="EMBL" id="KAA0174549.1"/>
    </source>
</evidence>
<dbReference type="Proteomes" id="UP000323011">
    <property type="component" value="Unassembled WGS sequence"/>
</dbReference>
<comment type="caution">
    <text evidence="16">The sequence shown here is derived from an EMBL/GenBank/DDBJ whole genome shotgun (WGS) entry which is preliminary data.</text>
</comment>
<dbReference type="InterPro" id="IPR042264">
    <property type="entry name" value="DPH1/DPH2_2"/>
</dbReference>
<evidence type="ECO:0000256" key="8">
    <source>
        <dbReference type="ARBA" id="ARBA00022723"/>
    </source>
</evidence>
<dbReference type="OrthoDB" id="1649088at2759"/>
<dbReference type="Gene3D" id="3.40.50.11860">
    <property type="entry name" value="Diphthamide synthesis DPH1/DPH2 domain 3"/>
    <property type="match status" value="1"/>
</dbReference>
<dbReference type="EMBL" id="VLTM01000020">
    <property type="protein sequence ID" value="KAA0163795.1"/>
    <property type="molecule type" value="Genomic_DNA"/>
</dbReference>
<name>A0A5A8CV28_CAFRO</name>
<dbReference type="Pfam" id="PF01866">
    <property type="entry name" value="Diphthamide_syn"/>
    <property type="match status" value="1"/>
</dbReference>
<dbReference type="FunFam" id="3.40.50.11860:FF:000002">
    <property type="entry name" value="2-(3-amino-3-carboxypropyl)histidine synthase subunit 1"/>
    <property type="match status" value="1"/>
</dbReference>
<evidence type="ECO:0000313" key="16">
    <source>
        <dbReference type="EMBL" id="KAA0155661.1"/>
    </source>
</evidence>
<dbReference type="EC" id="2.5.1.108" evidence="4"/>
<comment type="pathway">
    <text evidence="2">Protein modification; peptidyl-diphthamide biosynthesis.</text>
</comment>
<dbReference type="SFLD" id="SFLDS00032">
    <property type="entry name" value="Radical_SAM_3-amino-3-carboxyp"/>
    <property type="match status" value="1"/>
</dbReference>
<evidence type="ECO:0000256" key="12">
    <source>
        <dbReference type="ARBA" id="ARBA00032574"/>
    </source>
</evidence>
<evidence type="ECO:0000256" key="3">
    <source>
        <dbReference type="ARBA" id="ARBA00010173"/>
    </source>
</evidence>
<keyword evidence="9" id="KW-0408">Iron</keyword>
<evidence type="ECO:0000256" key="10">
    <source>
        <dbReference type="ARBA" id="ARBA00023014"/>
    </source>
</evidence>
<keyword evidence="7" id="KW-0949">S-adenosyl-L-methionine</keyword>
<keyword evidence="10" id="KW-0411">Iron-sulfur</keyword>
<keyword evidence="6" id="KW-0808">Transferase</keyword>
<dbReference type="GO" id="GO:0017183">
    <property type="term" value="P:protein histidyl modification to diphthamide"/>
    <property type="evidence" value="ECO:0007669"/>
    <property type="project" value="UniProtKB-UniPathway"/>
</dbReference>
<comment type="similarity">
    <text evidence="3">Belongs to the DPH1/DPH2 family. DPH1 subfamily.</text>
</comment>
<dbReference type="Gene3D" id="3.40.50.11840">
    <property type="entry name" value="Diphthamide synthesis DPH1/DPH2 domain 1"/>
    <property type="match status" value="1"/>
</dbReference>
<feature type="region of interest" description="Disordered" evidence="15">
    <location>
        <begin position="474"/>
        <end position="503"/>
    </location>
</feature>
<dbReference type="GO" id="GO:0046872">
    <property type="term" value="F:metal ion binding"/>
    <property type="evidence" value="ECO:0007669"/>
    <property type="project" value="UniProtKB-KW"/>
</dbReference>
<evidence type="ECO:0000256" key="5">
    <source>
        <dbReference type="ARBA" id="ARBA00021915"/>
    </source>
</evidence>
<dbReference type="NCBIfam" id="TIGR00322">
    <property type="entry name" value="diphth2_R"/>
    <property type="match status" value="1"/>
</dbReference>
<reference evidence="19 20" key="1">
    <citation type="submission" date="2019-07" db="EMBL/GenBank/DDBJ databases">
        <title>Genomes of Cafeteria roenbergensis.</title>
        <authorList>
            <person name="Fischer M.G."/>
            <person name="Hackl T."/>
            <person name="Roman M."/>
        </authorList>
    </citation>
    <scope>NUCLEOTIDE SEQUENCE [LARGE SCALE GENOMIC DNA]</scope>
    <source>
        <strain evidence="16 20">BVI</strain>
        <strain evidence="17 21">Cflag</strain>
        <strain evidence="18 19">E4-10P</strain>
    </source>
</reference>
<evidence type="ECO:0000256" key="4">
    <source>
        <dbReference type="ARBA" id="ARBA00012221"/>
    </source>
</evidence>
<evidence type="ECO:0000256" key="14">
    <source>
        <dbReference type="ARBA" id="ARBA00048403"/>
    </source>
</evidence>
<evidence type="ECO:0000313" key="20">
    <source>
        <dbReference type="Proteomes" id="UP000323011"/>
    </source>
</evidence>
<dbReference type="PANTHER" id="PTHR10762:SF1">
    <property type="entry name" value="2-(3-AMINO-3-CARBOXYPROPYL)HISTIDINE SYNTHASE SUBUNIT 1"/>
    <property type="match status" value="1"/>
</dbReference>
<dbReference type="GO" id="GO:0051536">
    <property type="term" value="F:iron-sulfur cluster binding"/>
    <property type="evidence" value="ECO:0007669"/>
    <property type="project" value="UniProtKB-KW"/>
</dbReference>
<dbReference type="OMA" id="PGQVLGC"/>
<dbReference type="FunFam" id="3.40.50.11850:FF:000002">
    <property type="entry name" value="2-(3-amino-3-carboxypropyl)histidine synthase subunit 1"/>
    <property type="match status" value="1"/>
</dbReference>
<comment type="cofactor">
    <cofactor evidence="1">
        <name>[4Fe-4S] cluster</name>
        <dbReference type="ChEBI" id="CHEBI:49883"/>
    </cofactor>
</comment>
<accession>A0A5A8CV28</accession>
<sequence>MASASPAEPAAFKGRHEGALVKVVDRSGAGAGGPGADKAVAAKADWEVVADDPALQAALKALPSNYEFEVPKIVARCRKSSARVVALQFPEGLLAYSLVIADILERFTSAEVTVLADVVYGACCVDDLSAEALGADLLVHFGHSCLVPVSATRVPCMYVFVEITFDPSHLVRTVRGNLDPSERVAILGTIQFAPAVAAAREALQGHFAHVWVPQQMPLSPGEVLGCTSPRLPDDVTVLVFVADGRFHLESAMIQNPSLRALRYDPYGKVLTEEGYDTAAMTAARKRAIDRAKHARRWGVVVGTLGRQGNPRVVDRLRAALAAKGLPVTVVLLSEVFPAKLALMRDVEAWVQVCCPRLSVDWGAAFDGEDYFPDPAEAGAAAAAGSSAGSAAPAAKRPPAPLLSPYEAFVALGEAEWLPGGTYPMDFYSSSGGKWTNYYQTEEEAAAQREAREAARAARKARLAQARAARAARAAEQAAAAGAAKPDAEAGSGCGCGSACAAQE</sequence>
<gene>
    <name evidence="18" type="ORF">FNF27_03923</name>
    <name evidence="16" type="ORF">FNF29_01576</name>
    <name evidence="17" type="ORF">FNF31_02649</name>
</gene>
<evidence type="ECO:0000256" key="7">
    <source>
        <dbReference type="ARBA" id="ARBA00022691"/>
    </source>
</evidence>
<evidence type="ECO:0000313" key="19">
    <source>
        <dbReference type="Proteomes" id="UP000322899"/>
    </source>
</evidence>
<dbReference type="AlphaFoldDB" id="A0A5A8CV28"/>
<dbReference type="UniPathway" id="UPA00559"/>